<dbReference type="EMBL" id="LT615367">
    <property type="protein sequence ID" value="SLM64862.1"/>
    <property type="molecule type" value="Genomic_DNA"/>
</dbReference>
<protein>
    <submittedName>
        <fullName evidence="2">Uncharacterized protein</fullName>
    </submittedName>
</protein>
<dbReference type="KEGG" id="daq:DAQ1742_04095"/>
<keyword evidence="3" id="KW-1185">Reference proteome</keyword>
<proteinExistence type="predicted"/>
<dbReference type="Proteomes" id="UP000294820">
    <property type="component" value="Chromosome 1"/>
</dbReference>
<keyword evidence="1" id="KW-0812">Transmembrane</keyword>
<keyword evidence="1" id="KW-0472">Membrane</keyword>
<evidence type="ECO:0000313" key="3">
    <source>
        <dbReference type="Proteomes" id="UP000294820"/>
    </source>
</evidence>
<feature type="transmembrane region" description="Helical" evidence="1">
    <location>
        <begin position="30"/>
        <end position="48"/>
    </location>
</feature>
<keyword evidence="1" id="KW-1133">Transmembrane helix</keyword>
<name>A0A375AFI9_9GAMM</name>
<evidence type="ECO:0000256" key="1">
    <source>
        <dbReference type="SAM" id="Phobius"/>
    </source>
</evidence>
<sequence>MLPVPACYFYTVPDAILLLQMQIFRQIRKIAGIFVGIAECYPYFTYYISVS</sequence>
<evidence type="ECO:0000313" key="2">
    <source>
        <dbReference type="EMBL" id="SLM64862.1"/>
    </source>
</evidence>
<reference evidence="2 3" key="1">
    <citation type="submission" date="2016-09" db="EMBL/GenBank/DDBJ databases">
        <authorList>
            <person name="Reverchon S."/>
            <person name="Nasser W."/>
            <person name="Leonard S."/>
            <person name="Brochier C."/>
            <person name="Duprey A."/>
        </authorList>
    </citation>
    <scope>NUCLEOTIDE SEQUENCE [LARGE SCALE GENOMIC DNA]</scope>
    <source>
        <strain evidence="2 3">174/2</strain>
    </source>
</reference>
<gene>
    <name evidence="2" type="ORF">DAQ1742_04095</name>
</gene>
<organism evidence="2 3">
    <name type="scientific">Dickeya aquatica</name>
    <dbReference type="NCBI Taxonomy" id="1401087"/>
    <lineage>
        <taxon>Bacteria</taxon>
        <taxon>Pseudomonadati</taxon>
        <taxon>Pseudomonadota</taxon>
        <taxon>Gammaproteobacteria</taxon>
        <taxon>Enterobacterales</taxon>
        <taxon>Pectobacteriaceae</taxon>
        <taxon>Dickeya</taxon>
    </lineage>
</organism>
<dbReference type="AlphaFoldDB" id="A0A375AFI9"/>
<accession>A0A375AFI9</accession>